<dbReference type="GO" id="GO:0004190">
    <property type="term" value="F:aspartic-type endopeptidase activity"/>
    <property type="evidence" value="ECO:0007669"/>
    <property type="project" value="InterPro"/>
</dbReference>
<feature type="transmembrane region" description="Helical" evidence="4">
    <location>
        <begin position="667"/>
        <end position="686"/>
    </location>
</feature>
<dbReference type="STRING" id="215250.A0A316YT26"/>
<dbReference type="RefSeq" id="XP_025378083.1">
    <property type="nucleotide sequence ID" value="XM_025521859.1"/>
</dbReference>
<keyword evidence="8" id="KW-1185">Reference proteome</keyword>
<dbReference type="PROSITE" id="PS51767">
    <property type="entry name" value="PEPTIDASE_A1"/>
    <property type="match status" value="1"/>
</dbReference>
<evidence type="ECO:0000256" key="2">
    <source>
        <dbReference type="PIRSR" id="PIRSR601461-1"/>
    </source>
</evidence>
<dbReference type="SUPFAM" id="SSF50630">
    <property type="entry name" value="Acid proteases"/>
    <property type="match status" value="1"/>
</dbReference>
<evidence type="ECO:0000256" key="4">
    <source>
        <dbReference type="SAM" id="Phobius"/>
    </source>
</evidence>
<proteinExistence type="inferred from homology"/>
<sequence>MQHRGWFAVVLSAAAVVVAAALCVAPSTAAAAAAASEAAAPAYFYEAGRRGLAGGAHVDLVPPRRRHNDDAHSTVSRTQDKARWLRRQDSSGRPNASLANAQDKLQSLGFLGDAYNAPMNISSEAEPQLVFVQLDTGSSDLWLVSARCQTTVCKDSRVIKFDETKSSSYHDLQVSSSGLNVNSSEGVQSSGGTGTNATKMLASIELEKRRLSRVLATTATTDGNTTTVPFTVTYDDDSQATGILGVDNMTLANLGASQQIFGLVNDTNITLSAQGISGILGLGFTRGSAIARSLMNYSEATIDGRSTPLLSTLLSSSNNSYPLFSLSFTDTGGRMTVGAVDSSILSTDEQRGLVQWHDVEPFPSGNSALASNASSNVDAATLGQYVYWALRLSAVGVGGQSVNPKPTYSQVGSQPLALLDSGTQGIVGPFDAVSALFDQIDTSRYVGDGRWAVPCTATQRMFFSFGGRNLTLLPTDYIIGPASGNPYLCLAWPAAVQGSTDGIDWVLGQAFLRAQYTIFSLGIEGKESPKIGLYPLRAPADATSPSQIFAPQDAASVSAFVQAATPIATTLPNSLIPVPTPASLVSSNDYLFLNATTTPSPGYVQSAISVQGAGGATSTFKALISASSDIVDIPAISNGSTPLPVPFNPAERDAAWSVFGTSPSISIITFVSFIVLAFSSANLVWLSR</sequence>
<dbReference type="Proteomes" id="UP000245768">
    <property type="component" value="Unassembled WGS sequence"/>
</dbReference>
<dbReference type="GO" id="GO:0006508">
    <property type="term" value="P:proteolysis"/>
    <property type="evidence" value="ECO:0007669"/>
    <property type="project" value="UniProtKB-KW"/>
</dbReference>
<dbReference type="EMBL" id="KZ819636">
    <property type="protein sequence ID" value="PWN90885.1"/>
    <property type="molecule type" value="Genomic_DNA"/>
</dbReference>
<accession>A0A316YT26</accession>
<dbReference type="CDD" id="cd05471">
    <property type="entry name" value="pepsin_like"/>
    <property type="match status" value="1"/>
</dbReference>
<dbReference type="InterPro" id="IPR001461">
    <property type="entry name" value="Aspartic_peptidase_A1"/>
</dbReference>
<evidence type="ECO:0000256" key="1">
    <source>
        <dbReference type="ARBA" id="ARBA00007447"/>
    </source>
</evidence>
<dbReference type="InterPro" id="IPR034164">
    <property type="entry name" value="Pepsin-like_dom"/>
</dbReference>
<keyword evidence="5" id="KW-0732">Signal</keyword>
<keyword evidence="7" id="KW-0645">Protease</keyword>
<gene>
    <name evidence="7" type="ORF">FA10DRAFT_267314</name>
</gene>
<feature type="active site" evidence="2">
    <location>
        <position position="135"/>
    </location>
</feature>
<keyword evidence="7" id="KW-0378">Hydrolase</keyword>
<dbReference type="AlphaFoldDB" id="A0A316YT26"/>
<comment type="similarity">
    <text evidence="1">Belongs to the peptidase A1 family.</text>
</comment>
<evidence type="ECO:0000313" key="7">
    <source>
        <dbReference type="EMBL" id="PWN90885.1"/>
    </source>
</evidence>
<dbReference type="OrthoDB" id="771136at2759"/>
<dbReference type="Pfam" id="PF00026">
    <property type="entry name" value="Asp"/>
    <property type="match status" value="2"/>
</dbReference>
<feature type="active site" evidence="2">
    <location>
        <position position="420"/>
    </location>
</feature>
<keyword evidence="4" id="KW-0472">Membrane</keyword>
<organism evidence="7 8">
    <name type="scientific">Acaromyces ingoldii</name>
    <dbReference type="NCBI Taxonomy" id="215250"/>
    <lineage>
        <taxon>Eukaryota</taxon>
        <taxon>Fungi</taxon>
        <taxon>Dikarya</taxon>
        <taxon>Basidiomycota</taxon>
        <taxon>Ustilaginomycotina</taxon>
        <taxon>Exobasidiomycetes</taxon>
        <taxon>Exobasidiales</taxon>
        <taxon>Cryptobasidiaceae</taxon>
        <taxon>Acaromyces</taxon>
    </lineage>
</organism>
<dbReference type="PANTHER" id="PTHR47966:SF74">
    <property type="entry name" value="AGR407CP"/>
    <property type="match status" value="1"/>
</dbReference>
<keyword evidence="4" id="KW-0812">Transmembrane</keyword>
<feature type="signal peptide" evidence="5">
    <location>
        <begin position="1"/>
        <end position="21"/>
    </location>
</feature>
<dbReference type="PANTHER" id="PTHR47966">
    <property type="entry name" value="BETA-SITE APP-CLEAVING ENZYME, ISOFORM A-RELATED"/>
    <property type="match status" value="1"/>
</dbReference>
<dbReference type="GeneID" id="37043775"/>
<keyword evidence="4" id="KW-1133">Transmembrane helix</keyword>
<feature type="domain" description="Peptidase A1" evidence="6">
    <location>
        <begin position="115"/>
        <end position="534"/>
    </location>
</feature>
<protein>
    <submittedName>
        <fullName evidence="7">Acid protease</fullName>
    </submittedName>
</protein>
<feature type="compositionally biased region" description="Basic and acidic residues" evidence="3">
    <location>
        <begin position="67"/>
        <end position="90"/>
    </location>
</feature>
<dbReference type="InterPro" id="IPR021109">
    <property type="entry name" value="Peptidase_aspartic_dom_sf"/>
</dbReference>
<name>A0A316YT26_9BASI</name>
<evidence type="ECO:0000313" key="8">
    <source>
        <dbReference type="Proteomes" id="UP000245768"/>
    </source>
</evidence>
<dbReference type="InterPro" id="IPR033121">
    <property type="entry name" value="PEPTIDASE_A1"/>
</dbReference>
<dbReference type="InParanoid" id="A0A316YT26"/>
<dbReference type="PRINTS" id="PR00792">
    <property type="entry name" value="PEPSIN"/>
</dbReference>
<evidence type="ECO:0000259" key="6">
    <source>
        <dbReference type="PROSITE" id="PS51767"/>
    </source>
</evidence>
<feature type="chain" id="PRO_5016458639" evidence="5">
    <location>
        <begin position="22"/>
        <end position="688"/>
    </location>
</feature>
<evidence type="ECO:0000256" key="5">
    <source>
        <dbReference type="SAM" id="SignalP"/>
    </source>
</evidence>
<feature type="region of interest" description="Disordered" evidence="3">
    <location>
        <begin position="64"/>
        <end position="97"/>
    </location>
</feature>
<evidence type="ECO:0000256" key="3">
    <source>
        <dbReference type="SAM" id="MobiDB-lite"/>
    </source>
</evidence>
<dbReference type="Gene3D" id="2.40.70.10">
    <property type="entry name" value="Acid Proteases"/>
    <property type="match status" value="2"/>
</dbReference>
<reference evidence="7 8" key="1">
    <citation type="journal article" date="2018" name="Mol. Biol. Evol.">
        <title>Broad Genomic Sampling Reveals a Smut Pathogenic Ancestry of the Fungal Clade Ustilaginomycotina.</title>
        <authorList>
            <person name="Kijpornyongpan T."/>
            <person name="Mondo S.J."/>
            <person name="Barry K."/>
            <person name="Sandor L."/>
            <person name="Lee J."/>
            <person name="Lipzen A."/>
            <person name="Pangilinan J."/>
            <person name="LaButti K."/>
            <person name="Hainaut M."/>
            <person name="Henrissat B."/>
            <person name="Grigoriev I.V."/>
            <person name="Spatafora J.W."/>
            <person name="Aime M.C."/>
        </authorList>
    </citation>
    <scope>NUCLEOTIDE SEQUENCE [LARGE SCALE GENOMIC DNA]</scope>
    <source>
        <strain evidence="7 8">MCA 4198</strain>
    </source>
</reference>